<proteinExistence type="predicted"/>
<dbReference type="Proteomes" id="UP001243375">
    <property type="component" value="Unassembled WGS sequence"/>
</dbReference>
<reference evidence="1" key="1">
    <citation type="submission" date="2023-04" db="EMBL/GenBank/DDBJ databases">
        <title>Draft Genome sequencing of Naganishia species isolated from polar environments using Oxford Nanopore Technology.</title>
        <authorList>
            <person name="Leo P."/>
            <person name="Venkateswaran K."/>
        </authorList>
    </citation>
    <scope>NUCLEOTIDE SEQUENCE</scope>
    <source>
        <strain evidence="1">MNA-CCFEE 5425</strain>
    </source>
</reference>
<protein>
    <submittedName>
        <fullName evidence="1">Uncharacterized protein</fullName>
    </submittedName>
</protein>
<comment type="caution">
    <text evidence="1">The sequence shown here is derived from an EMBL/GenBank/DDBJ whole genome shotgun (WGS) entry which is preliminary data.</text>
</comment>
<sequence>MSGSHVVLGKPIGTGLTESGEMGQGQPAAEVANFARLQPQTSTNSDPSGTESLASSQTMAGVTPLRETSAEIASSKPDLKTGLNEKTSTRKSLDGEERSSDGEREMNEKGSDQKEMIELQDGLVFLGTEKQTGKAIIKSKQQLQGGPYTQPKWRHSLPFMKAKNPPPPAPETIEDSPYLPDMKASWWSHLFFLWVQPIMALGAVRDLTPEDLYKLGHERDAGVLSKKLLASFQRRWDQADEYNAKLEAGEVPVPRKLKIKWALGAGEGKTRQEKEKEWREKSGKKQPSLMWALSDVFGWYFWASGLIKVVGDTASICTSLVIKQLIRFSGEYYYSRQYGTPGPDVGRGVGMAIGLFCLLVLSSLSINHYFLRSSGTGVLARSALISALYERSLKLTGKSRISHPNGKLINHISTDVSRIDFACGFCHMAWTAPIQFVVVVIILLVQLKQSALVGIAFLVFLSPVQTYIMKFLFGMRKKSMVYTDKRARLLQELLSGMKVVKLMAWERPFLKRIDEIRTREVRYIRSLLMMKGGNMAIASSVPVIAAILAFITYSSTQGQLQAAETFTALTLFQLLRLPLMIFPMTLSAIVDAQNALGRLQAVFQADILTEERVVDDSAPYALKLDHASFTWDSSSKGVEEPVKGKGGPKKNALSATGRKTGKNKKSLGSRVKRPFRWIRNRKNGKIEVAEEIHAEIAAGEPGPMEAGDTNVPPVPGLADVDSGEVEQEEDDQIFKLTDIDLEIPRGQLVAVVGAIGSGKSSLLSGIMQEMRRTEGKVVFGGTTALCSQVPWIINATVRENILFGRPFDEERYWHVISEACLETDLELLPNGDAEMIGEKGINLSGGQKARVNLARAMYYDADLLLLDDILAAVDSHVAALLFDAVRQLTTTRILVTHALHFLPQVDYIITMHEGRVAERGTYAELRSASGPFAALIRDFANEDQNEESAEKEEDAIENAVGRPAPIPRERLTANAQNALASKETMATGTVGMYVYKGYLKAGRGWITLPLLIAATVISQGFTIMTSYWLVYWQEKRWAYSDGFYEGIYVALGLGAAFTVFLMGAAQAYLCFFASVHLHDAAMQRVMRAPQSFFDATPLGRLLNRLTKDIDTLDNTLADALRMLISTIAGVVGTIVLIAIVQPYFLIAVLVVAIVYGHLAAWYQRSALMFKRIDAVLRSPLYAHFSESLSGVTVIRAYGEGDRFIADNQKLMAIETRAYYLTVANQRWLGIRLDALGSVLVFVVAIIVACSSTISPAASGLILSYSVTLQQSFSWIVRQFAEVQNDSNSVDRVLEYANHLEQEAAHDIAETKPPASWPQTGRIKFENVVMSYRPGLPPALKNLNLDIGTNEKVGIVGRTGAGKSTILTTLYRLVEVTSGKITIDDIDISKIGLHDLRTGLSILPQEPLLFSGTIRSNLDPFGQKTDQELWDAMRRAHLIDSATADHQARKSMNIDPDNQDAMAGSGTHTPTSRFTLDSPVEDEGNNLSVGQRSLVSLARALVRDAPIVVLDEATAAVDLETDAKIQETIRREFKDKTLLCIAHRLRTILSYDKILVMDKGAAVEYDTPENLFRQGGVFYSMCDKSNITIEDIEEATALRL</sequence>
<gene>
    <name evidence="1" type="ORF">QFC22_004448</name>
</gene>
<evidence type="ECO:0000313" key="2">
    <source>
        <dbReference type="Proteomes" id="UP001243375"/>
    </source>
</evidence>
<organism evidence="1 2">
    <name type="scientific">Naganishia vaughanmartiniae</name>
    <dbReference type="NCBI Taxonomy" id="1424756"/>
    <lineage>
        <taxon>Eukaryota</taxon>
        <taxon>Fungi</taxon>
        <taxon>Dikarya</taxon>
        <taxon>Basidiomycota</taxon>
        <taxon>Agaricomycotina</taxon>
        <taxon>Tremellomycetes</taxon>
        <taxon>Filobasidiales</taxon>
        <taxon>Filobasidiaceae</taxon>
        <taxon>Naganishia</taxon>
    </lineage>
</organism>
<dbReference type="EMBL" id="JASBWU010000012">
    <property type="protein sequence ID" value="KAJ9117598.1"/>
    <property type="molecule type" value="Genomic_DNA"/>
</dbReference>
<accession>A0ACC2X1F9</accession>
<evidence type="ECO:0000313" key="1">
    <source>
        <dbReference type="EMBL" id="KAJ9117598.1"/>
    </source>
</evidence>
<keyword evidence="2" id="KW-1185">Reference proteome</keyword>
<name>A0ACC2X1F9_9TREE</name>